<evidence type="ECO:0000313" key="2">
    <source>
        <dbReference type="Proteomes" id="UP000887159"/>
    </source>
</evidence>
<sequence>MGIPFPWKIVITHTRNCADCNLRLEGFSFIVARFAAFDGCAGGNRSIESSAVAVYLGWVSNLYEAGELFSRRVFLVFFAHSGWRAVTFNCMRRCHKNGDV</sequence>
<dbReference type="AlphaFoldDB" id="A0A8X6W221"/>
<evidence type="ECO:0000313" key="1">
    <source>
        <dbReference type="EMBL" id="GFY26622.1"/>
    </source>
</evidence>
<proteinExistence type="predicted"/>
<name>A0A8X6W221_TRICX</name>
<comment type="caution">
    <text evidence="1">The sequence shown here is derived from an EMBL/GenBank/DDBJ whole genome shotgun (WGS) entry which is preliminary data.</text>
</comment>
<organism evidence="1 2">
    <name type="scientific">Trichonephila clavipes</name>
    <name type="common">Golden silk orbweaver</name>
    <name type="synonym">Nephila clavipes</name>
    <dbReference type="NCBI Taxonomy" id="2585209"/>
    <lineage>
        <taxon>Eukaryota</taxon>
        <taxon>Metazoa</taxon>
        <taxon>Ecdysozoa</taxon>
        <taxon>Arthropoda</taxon>
        <taxon>Chelicerata</taxon>
        <taxon>Arachnida</taxon>
        <taxon>Araneae</taxon>
        <taxon>Araneomorphae</taxon>
        <taxon>Entelegynae</taxon>
        <taxon>Araneoidea</taxon>
        <taxon>Nephilidae</taxon>
        <taxon>Trichonephila</taxon>
    </lineage>
</organism>
<reference evidence="1" key="1">
    <citation type="submission" date="2020-08" db="EMBL/GenBank/DDBJ databases">
        <title>Multicomponent nature underlies the extraordinary mechanical properties of spider dragline silk.</title>
        <authorList>
            <person name="Kono N."/>
            <person name="Nakamura H."/>
            <person name="Mori M."/>
            <person name="Yoshida Y."/>
            <person name="Ohtoshi R."/>
            <person name="Malay A.D."/>
            <person name="Moran D.A.P."/>
            <person name="Tomita M."/>
            <person name="Numata K."/>
            <person name="Arakawa K."/>
        </authorList>
    </citation>
    <scope>NUCLEOTIDE SEQUENCE</scope>
</reference>
<dbReference type="Proteomes" id="UP000887159">
    <property type="component" value="Unassembled WGS sequence"/>
</dbReference>
<protein>
    <submittedName>
        <fullName evidence="1">Uncharacterized protein</fullName>
    </submittedName>
</protein>
<dbReference type="EMBL" id="BMAU01021376">
    <property type="protein sequence ID" value="GFY26622.1"/>
    <property type="molecule type" value="Genomic_DNA"/>
</dbReference>
<gene>
    <name evidence="1" type="ORF">TNCV_2879501</name>
</gene>
<accession>A0A8X6W221</accession>
<keyword evidence="2" id="KW-1185">Reference proteome</keyword>